<gene>
    <name evidence="7" type="ORF">HF325_003228</name>
</gene>
<evidence type="ECO:0000259" key="6">
    <source>
        <dbReference type="PROSITE" id="PS50166"/>
    </source>
</evidence>
<dbReference type="PANTHER" id="PTHR10527">
    <property type="entry name" value="IMPORTIN BETA"/>
    <property type="match status" value="1"/>
</dbReference>
<comment type="caution">
    <text evidence="7">The sequence shown here is derived from an EMBL/GenBank/DDBJ whole genome shotgun (WGS) entry which is preliminary data.</text>
</comment>
<dbReference type="SUPFAM" id="SSF48371">
    <property type="entry name" value="ARM repeat"/>
    <property type="match status" value="1"/>
</dbReference>
<sequence>MDIASLLETALMSPDATTRNTAERQLLELAEHSFGEYMSYLADILVSDAKLQVRILAALGMKNQLTLKDARKKHAQMDRWLQLDVSVRAGIKQKVVTVLLGNDRDMTTSISQVVSAIALVELPRNAWPELLPVITEHTKTEQPINVKRSCLLAIGYICEGADASDPQIIAQLNGILIAIVQGVQATEPSVQVRLTAINALIHSLLFIKHNFQREGERNFIMQVVCEATQAEDAELQAAAFACLARIVQLYYQHMSLYMEKALYALSINGMQSENDSVACMAIEFWLTICEEEFEIAFQLHELNERGEQASPDLVLYNFALLGCRDVLPVLLSLLMKQNEDPEDDDWSVAMAAGSCLQLFAASTGMYVVEPTLSFFAANIALSEWRHREAAVMAFGSVLEGPDVDQLKPAIQEAIAPILGLVADPTVQVKETATWCLGKIAEVALGALNAELDLGAFVGGIVAWLKRPP</sequence>
<dbReference type="GO" id="GO:0031267">
    <property type="term" value="F:small GTPase binding"/>
    <property type="evidence" value="ECO:0007669"/>
    <property type="project" value="InterPro"/>
</dbReference>
<dbReference type="InterPro" id="IPR001494">
    <property type="entry name" value="Importin-beta_N"/>
</dbReference>
<dbReference type="GO" id="GO:0005634">
    <property type="term" value="C:nucleus"/>
    <property type="evidence" value="ECO:0007669"/>
    <property type="project" value="UniProtKB-ARBA"/>
</dbReference>
<dbReference type="Gene3D" id="1.25.10.10">
    <property type="entry name" value="Leucine-rich Repeat Variant"/>
    <property type="match status" value="1"/>
</dbReference>
<dbReference type="GO" id="GO:0005737">
    <property type="term" value="C:cytoplasm"/>
    <property type="evidence" value="ECO:0007669"/>
    <property type="project" value="UniProtKB-SubCell"/>
</dbReference>
<dbReference type="Pfam" id="PF03810">
    <property type="entry name" value="IBN_N"/>
    <property type="match status" value="1"/>
</dbReference>
<keyword evidence="3" id="KW-0963">Cytoplasm</keyword>
<dbReference type="SMART" id="SM00913">
    <property type="entry name" value="IBN_N"/>
    <property type="match status" value="1"/>
</dbReference>
<proteinExistence type="predicted"/>
<protein>
    <recommendedName>
        <fullName evidence="6">Importin N-terminal domain-containing protein</fullName>
    </recommendedName>
</protein>
<feature type="domain" description="Importin N-terminal" evidence="6">
    <location>
        <begin position="22"/>
        <end position="101"/>
    </location>
</feature>
<accession>A0A8H7LBY4</accession>
<organism evidence="7 8">
    <name type="scientific">Metschnikowia pulcherrima</name>
    <dbReference type="NCBI Taxonomy" id="27326"/>
    <lineage>
        <taxon>Eukaryota</taxon>
        <taxon>Fungi</taxon>
        <taxon>Dikarya</taxon>
        <taxon>Ascomycota</taxon>
        <taxon>Saccharomycotina</taxon>
        <taxon>Pichiomycetes</taxon>
        <taxon>Metschnikowiaceae</taxon>
        <taxon>Metschnikowia</taxon>
    </lineage>
</organism>
<reference evidence="7" key="1">
    <citation type="submission" date="2020-10" db="EMBL/GenBank/DDBJ databases">
        <title>The Whole-Genome Sequence of Metschnikowia persimmonesis, a Novel Endophytic Yeast Species Isolated from Medicinal Plant Diospyros kaki Thumb.</title>
        <authorList>
            <person name="Rahmat E."/>
            <person name="Kang Y."/>
        </authorList>
    </citation>
    <scope>NUCLEOTIDE SEQUENCE</scope>
    <source>
        <strain evidence="7">KIOM G15050</strain>
    </source>
</reference>
<evidence type="ECO:0000256" key="5">
    <source>
        <dbReference type="ARBA" id="ARBA00022927"/>
    </source>
</evidence>
<dbReference type="EMBL" id="JACBPP010000004">
    <property type="protein sequence ID" value="KAF8002263.1"/>
    <property type="molecule type" value="Genomic_DNA"/>
</dbReference>
<dbReference type="AlphaFoldDB" id="A0A8H7LBY4"/>
<evidence type="ECO:0000313" key="7">
    <source>
        <dbReference type="EMBL" id="KAF8002263.1"/>
    </source>
</evidence>
<dbReference type="Pfam" id="PF13513">
    <property type="entry name" value="HEAT_EZ"/>
    <property type="match status" value="1"/>
</dbReference>
<keyword evidence="5" id="KW-0653">Protein transport</keyword>
<dbReference type="InterPro" id="IPR011989">
    <property type="entry name" value="ARM-like"/>
</dbReference>
<evidence type="ECO:0000256" key="3">
    <source>
        <dbReference type="ARBA" id="ARBA00022490"/>
    </source>
</evidence>
<keyword evidence="4" id="KW-0677">Repeat</keyword>
<evidence type="ECO:0000256" key="1">
    <source>
        <dbReference type="ARBA" id="ARBA00004496"/>
    </source>
</evidence>
<keyword evidence="2" id="KW-0813">Transport</keyword>
<evidence type="ECO:0000256" key="4">
    <source>
        <dbReference type="ARBA" id="ARBA00022737"/>
    </source>
</evidence>
<name>A0A8H7LBY4_9ASCO</name>
<evidence type="ECO:0000256" key="2">
    <source>
        <dbReference type="ARBA" id="ARBA00022448"/>
    </source>
</evidence>
<keyword evidence="8" id="KW-1185">Reference proteome</keyword>
<evidence type="ECO:0000313" key="8">
    <source>
        <dbReference type="Proteomes" id="UP000649328"/>
    </source>
</evidence>
<comment type="subcellular location">
    <subcellularLocation>
        <location evidence="1">Cytoplasm</location>
    </subcellularLocation>
</comment>
<dbReference type="InterPro" id="IPR016024">
    <property type="entry name" value="ARM-type_fold"/>
</dbReference>
<dbReference type="GO" id="GO:0006606">
    <property type="term" value="P:protein import into nucleus"/>
    <property type="evidence" value="ECO:0007669"/>
    <property type="project" value="InterPro"/>
</dbReference>
<dbReference type="OrthoDB" id="10263328at2759"/>
<dbReference type="InterPro" id="IPR040122">
    <property type="entry name" value="Importin_beta"/>
</dbReference>
<dbReference type="PROSITE" id="PS50166">
    <property type="entry name" value="IMPORTIN_B_NT"/>
    <property type="match status" value="1"/>
</dbReference>
<dbReference type="Proteomes" id="UP000649328">
    <property type="component" value="Unassembled WGS sequence"/>
</dbReference>